<accession>A0AAU9MNT8</accession>
<proteinExistence type="predicted"/>
<sequence length="168" mass="18180">MNIFTSLFLILKKGRRNSPPETKPVPTPAVEVVVTVEAGSEASRLCGSSEEENETVFLSIFRILLHTASTSATHRLFLGSIYSTSVGSGFQALVFLHRRFFWSSPSSSADINTSDPPPTDHHRSLAASPPSPPRTTVVVDRMLMLCSQPSDLHNVGNQTTVGKPGQGF</sequence>
<evidence type="ECO:0000313" key="3">
    <source>
        <dbReference type="Proteomes" id="UP001157418"/>
    </source>
</evidence>
<evidence type="ECO:0000313" key="2">
    <source>
        <dbReference type="EMBL" id="CAH1428620.1"/>
    </source>
</evidence>
<feature type="region of interest" description="Disordered" evidence="1">
    <location>
        <begin position="107"/>
        <end position="133"/>
    </location>
</feature>
<reference evidence="2 3" key="1">
    <citation type="submission" date="2022-01" db="EMBL/GenBank/DDBJ databases">
        <authorList>
            <person name="Xiong W."/>
            <person name="Schranz E."/>
        </authorList>
    </citation>
    <scope>NUCLEOTIDE SEQUENCE [LARGE SCALE GENOMIC DNA]</scope>
</reference>
<gene>
    <name evidence="2" type="ORF">LVIROSA_LOCUS15539</name>
</gene>
<dbReference type="AlphaFoldDB" id="A0AAU9MNT8"/>
<protein>
    <submittedName>
        <fullName evidence="2">Uncharacterized protein</fullName>
    </submittedName>
</protein>
<name>A0AAU9MNT8_9ASTR</name>
<keyword evidence="3" id="KW-1185">Reference proteome</keyword>
<organism evidence="2 3">
    <name type="scientific">Lactuca virosa</name>
    <dbReference type="NCBI Taxonomy" id="75947"/>
    <lineage>
        <taxon>Eukaryota</taxon>
        <taxon>Viridiplantae</taxon>
        <taxon>Streptophyta</taxon>
        <taxon>Embryophyta</taxon>
        <taxon>Tracheophyta</taxon>
        <taxon>Spermatophyta</taxon>
        <taxon>Magnoliopsida</taxon>
        <taxon>eudicotyledons</taxon>
        <taxon>Gunneridae</taxon>
        <taxon>Pentapetalae</taxon>
        <taxon>asterids</taxon>
        <taxon>campanulids</taxon>
        <taxon>Asterales</taxon>
        <taxon>Asteraceae</taxon>
        <taxon>Cichorioideae</taxon>
        <taxon>Cichorieae</taxon>
        <taxon>Lactucinae</taxon>
        <taxon>Lactuca</taxon>
    </lineage>
</organism>
<dbReference type="EMBL" id="CAKMRJ010002223">
    <property type="protein sequence ID" value="CAH1428620.1"/>
    <property type="molecule type" value="Genomic_DNA"/>
</dbReference>
<comment type="caution">
    <text evidence="2">The sequence shown here is derived from an EMBL/GenBank/DDBJ whole genome shotgun (WGS) entry which is preliminary data.</text>
</comment>
<dbReference type="Proteomes" id="UP001157418">
    <property type="component" value="Unassembled WGS sequence"/>
</dbReference>
<evidence type="ECO:0000256" key="1">
    <source>
        <dbReference type="SAM" id="MobiDB-lite"/>
    </source>
</evidence>